<dbReference type="Pfam" id="PF01266">
    <property type="entry name" value="DAO"/>
    <property type="match status" value="1"/>
</dbReference>
<gene>
    <name evidence="10" type="ORF">FGG08_006424</name>
</gene>
<comment type="caution">
    <text evidence="10">The sequence shown here is derived from an EMBL/GenBank/DDBJ whole genome shotgun (WGS) entry which is preliminary data.</text>
</comment>
<organism evidence="10 11">
    <name type="scientific">Glutinoglossum americanum</name>
    <dbReference type="NCBI Taxonomy" id="1670608"/>
    <lineage>
        <taxon>Eukaryota</taxon>
        <taxon>Fungi</taxon>
        <taxon>Dikarya</taxon>
        <taxon>Ascomycota</taxon>
        <taxon>Pezizomycotina</taxon>
        <taxon>Geoglossomycetes</taxon>
        <taxon>Geoglossales</taxon>
        <taxon>Geoglossaceae</taxon>
        <taxon>Glutinoglossum</taxon>
    </lineage>
</organism>
<evidence type="ECO:0000259" key="9">
    <source>
        <dbReference type="Pfam" id="PF01266"/>
    </source>
</evidence>
<dbReference type="Gene3D" id="3.30.9.10">
    <property type="entry name" value="D-Amino Acid Oxidase, subunit A, domain 2"/>
    <property type="match status" value="1"/>
</dbReference>
<comment type="similarity">
    <text evidence="6">Belongs to the L2HGDH family.</text>
</comment>
<sequence length="375" mass="39986">MWLVIGGGVVGLAVAKKLAEREGTSTVVLERNEKVGMETSSRNSEVIHAGLYYPPASLKTTLCIRGNHLLYALCSAHHIPHRRTKKWIIAQTPAQLAHLTHMHAHASSLGVPTRWLSLEEGRRREPAVRVREGILESERTGIVDSHALTTYLLGAFEELGGDVALRSPVTRVEPLDAGDAGYRIHIAAPAGEPAASVTAETLVNAAGHGACAISNMVLPPSRHRTPYYAKGTYFSYSASSPKISTLIYPAPTLGGAGLGTHLTLDLAGRLRFGPDAEWVASDQDLAPSLRRLPRAIEEIVEYIPGIDRGALAGDYCGVRPKLGRGGAVGSGDGFVDFVVGLEEGRRGFVNLLGIESPGLTSALAIAEMVEGLLYR</sequence>
<protein>
    <recommendedName>
        <fullName evidence="8">L-2-hydroxyglutarate dehydrogenase, mitochondrial</fullName>
        <ecNumber evidence="7">1.1.99.2</ecNumber>
    </recommendedName>
</protein>
<dbReference type="EC" id="1.1.99.2" evidence="7"/>
<dbReference type="Gene3D" id="3.50.50.60">
    <property type="entry name" value="FAD/NAD(P)-binding domain"/>
    <property type="match status" value="1"/>
</dbReference>
<keyword evidence="2" id="KW-0285">Flavoprotein</keyword>
<name>A0A9P8L0X6_9PEZI</name>
<dbReference type="GO" id="GO:0047545">
    <property type="term" value="F:(S)-2-hydroxyglutarate dehydrogenase activity"/>
    <property type="evidence" value="ECO:0007669"/>
    <property type="project" value="UniProtKB-EC"/>
</dbReference>
<keyword evidence="4" id="KW-0560">Oxidoreductase</keyword>
<evidence type="ECO:0000313" key="10">
    <source>
        <dbReference type="EMBL" id="KAH0536716.1"/>
    </source>
</evidence>
<dbReference type="OrthoDB" id="498204at2759"/>
<evidence type="ECO:0000256" key="5">
    <source>
        <dbReference type="ARBA" id="ARBA00036066"/>
    </source>
</evidence>
<keyword evidence="11" id="KW-1185">Reference proteome</keyword>
<comment type="cofactor">
    <cofactor evidence="1">
        <name>FAD</name>
        <dbReference type="ChEBI" id="CHEBI:57692"/>
    </cofactor>
</comment>
<feature type="domain" description="FAD dependent oxidoreductase" evidence="9">
    <location>
        <begin position="2"/>
        <end position="369"/>
    </location>
</feature>
<evidence type="ECO:0000256" key="6">
    <source>
        <dbReference type="ARBA" id="ARBA00037941"/>
    </source>
</evidence>
<keyword evidence="3" id="KW-0274">FAD</keyword>
<evidence type="ECO:0000313" key="11">
    <source>
        <dbReference type="Proteomes" id="UP000698800"/>
    </source>
</evidence>
<dbReference type="Proteomes" id="UP000698800">
    <property type="component" value="Unassembled WGS sequence"/>
</dbReference>
<dbReference type="EMBL" id="JAGHQL010000184">
    <property type="protein sequence ID" value="KAH0536716.1"/>
    <property type="molecule type" value="Genomic_DNA"/>
</dbReference>
<evidence type="ECO:0000256" key="3">
    <source>
        <dbReference type="ARBA" id="ARBA00022827"/>
    </source>
</evidence>
<dbReference type="InterPro" id="IPR036188">
    <property type="entry name" value="FAD/NAD-bd_sf"/>
</dbReference>
<dbReference type="SUPFAM" id="SSF51905">
    <property type="entry name" value="FAD/NAD(P)-binding domain"/>
    <property type="match status" value="1"/>
</dbReference>
<evidence type="ECO:0000256" key="8">
    <source>
        <dbReference type="ARBA" id="ARBA00041137"/>
    </source>
</evidence>
<dbReference type="PANTHER" id="PTHR43104">
    <property type="entry name" value="L-2-HYDROXYGLUTARATE DEHYDROGENASE, MITOCHONDRIAL"/>
    <property type="match status" value="1"/>
</dbReference>
<proteinExistence type="inferred from homology"/>
<comment type="catalytic activity">
    <reaction evidence="5">
        <text>(S)-2-hydroxyglutarate + A = 2-oxoglutarate + AH2</text>
        <dbReference type="Rhea" id="RHEA:21252"/>
        <dbReference type="ChEBI" id="CHEBI:13193"/>
        <dbReference type="ChEBI" id="CHEBI:16782"/>
        <dbReference type="ChEBI" id="CHEBI:16810"/>
        <dbReference type="ChEBI" id="CHEBI:17499"/>
        <dbReference type="EC" id="1.1.99.2"/>
    </reaction>
</comment>
<evidence type="ECO:0000256" key="1">
    <source>
        <dbReference type="ARBA" id="ARBA00001974"/>
    </source>
</evidence>
<evidence type="ECO:0000256" key="2">
    <source>
        <dbReference type="ARBA" id="ARBA00022630"/>
    </source>
</evidence>
<dbReference type="AlphaFoldDB" id="A0A9P8L0X6"/>
<dbReference type="PANTHER" id="PTHR43104:SF4">
    <property type="entry name" value="L-2-HYDROXYGLUTARATE DEHYDROGENASE, MITOCHONDRIAL"/>
    <property type="match status" value="1"/>
</dbReference>
<accession>A0A9P8L0X6</accession>
<reference evidence="10" key="1">
    <citation type="submission" date="2021-03" db="EMBL/GenBank/DDBJ databases">
        <title>Comparative genomics and phylogenomic investigation of the class Geoglossomycetes provide insights into ecological specialization and systematics.</title>
        <authorList>
            <person name="Melie T."/>
            <person name="Pirro S."/>
            <person name="Miller A.N."/>
            <person name="Quandt A."/>
        </authorList>
    </citation>
    <scope>NUCLEOTIDE SEQUENCE</scope>
    <source>
        <strain evidence="10">GBOQ0MN5Z8</strain>
    </source>
</reference>
<dbReference type="InterPro" id="IPR006076">
    <property type="entry name" value="FAD-dep_OxRdtase"/>
</dbReference>
<evidence type="ECO:0000256" key="4">
    <source>
        <dbReference type="ARBA" id="ARBA00023002"/>
    </source>
</evidence>
<evidence type="ECO:0000256" key="7">
    <source>
        <dbReference type="ARBA" id="ARBA00038878"/>
    </source>
</evidence>